<dbReference type="Gene3D" id="3.10.120.10">
    <property type="entry name" value="Cytochrome b5-like heme/steroid binding domain"/>
    <property type="match status" value="1"/>
</dbReference>
<dbReference type="PANTHER" id="PTHR10281:SF76">
    <property type="entry name" value="CALCUTTA CUP-RELATED"/>
    <property type="match status" value="1"/>
</dbReference>
<comment type="caution">
    <text evidence="4">The sequence shown here is derived from an EMBL/GenBank/DDBJ whole genome shotgun (WGS) entry which is preliminary data.</text>
</comment>
<evidence type="ECO:0000313" key="4">
    <source>
        <dbReference type="EMBL" id="KAK8862979.1"/>
    </source>
</evidence>
<evidence type="ECO:0000259" key="3">
    <source>
        <dbReference type="SMART" id="SM01117"/>
    </source>
</evidence>
<dbReference type="Pfam" id="PF00173">
    <property type="entry name" value="Cyt-b5"/>
    <property type="match status" value="1"/>
</dbReference>
<dbReference type="EMBL" id="JAPCWZ010000005">
    <property type="protein sequence ID" value="KAK8862979.1"/>
    <property type="molecule type" value="Genomic_DNA"/>
</dbReference>
<dbReference type="PANTHER" id="PTHR10281">
    <property type="entry name" value="MEMBRANE-ASSOCIATED PROGESTERONE RECEPTOR COMPONENT-RELATED"/>
    <property type="match status" value="1"/>
</dbReference>
<evidence type="ECO:0000313" key="5">
    <source>
        <dbReference type="Proteomes" id="UP001390339"/>
    </source>
</evidence>
<dbReference type="SUPFAM" id="SSF55856">
    <property type="entry name" value="Cytochrome b5-like heme/steroid binding domain"/>
    <property type="match status" value="1"/>
</dbReference>
<dbReference type="SMART" id="SM01117">
    <property type="entry name" value="Cyt-b5"/>
    <property type="match status" value="1"/>
</dbReference>
<protein>
    <submittedName>
        <fullName evidence="4">Cytochrome b5</fullName>
    </submittedName>
</protein>
<proteinExistence type="inferred from homology"/>
<dbReference type="Proteomes" id="UP001390339">
    <property type="component" value="Unassembled WGS sequence"/>
</dbReference>
<reference evidence="4 5" key="1">
    <citation type="journal article" date="2024" name="IMA Fungus">
        <title>Apiospora arundinis, a panoply of carbohydrate-active enzymes and secondary metabolites.</title>
        <authorList>
            <person name="Sorensen T."/>
            <person name="Petersen C."/>
            <person name="Muurmann A.T."/>
            <person name="Christiansen J.V."/>
            <person name="Brundto M.L."/>
            <person name="Overgaard C.K."/>
            <person name="Boysen A.T."/>
            <person name="Wollenberg R.D."/>
            <person name="Larsen T.O."/>
            <person name="Sorensen J.L."/>
            <person name="Nielsen K.L."/>
            <person name="Sondergaard T.E."/>
        </authorList>
    </citation>
    <scope>NUCLEOTIDE SEQUENCE [LARGE SCALE GENOMIC DNA]</scope>
    <source>
        <strain evidence="4 5">AAU 773</strain>
    </source>
</reference>
<comment type="similarity">
    <text evidence="1">Belongs to the cytochrome b5 family. MAPR subfamily.</text>
</comment>
<organism evidence="4 5">
    <name type="scientific">Apiospora arundinis</name>
    <dbReference type="NCBI Taxonomy" id="335852"/>
    <lineage>
        <taxon>Eukaryota</taxon>
        <taxon>Fungi</taxon>
        <taxon>Dikarya</taxon>
        <taxon>Ascomycota</taxon>
        <taxon>Pezizomycotina</taxon>
        <taxon>Sordariomycetes</taxon>
        <taxon>Xylariomycetidae</taxon>
        <taxon>Amphisphaeriales</taxon>
        <taxon>Apiosporaceae</taxon>
        <taxon>Apiospora</taxon>
    </lineage>
</organism>
<feature type="region of interest" description="Disordered" evidence="2">
    <location>
        <begin position="1"/>
        <end position="59"/>
    </location>
</feature>
<evidence type="ECO:0000256" key="1">
    <source>
        <dbReference type="ARBA" id="ARBA00038357"/>
    </source>
</evidence>
<evidence type="ECO:0000256" key="2">
    <source>
        <dbReference type="SAM" id="MobiDB-lite"/>
    </source>
</evidence>
<accession>A0ABR2IHD6</accession>
<gene>
    <name evidence="4" type="ORF">PGQ11_009214</name>
</gene>
<dbReference type="InterPro" id="IPR050577">
    <property type="entry name" value="MAPR/NEUFC/NENF-like"/>
</dbReference>
<dbReference type="InterPro" id="IPR001199">
    <property type="entry name" value="Cyt_B5-like_heme/steroid-bd"/>
</dbReference>
<feature type="domain" description="Cytochrome b5 heme-binding" evidence="3">
    <location>
        <begin position="119"/>
        <end position="205"/>
    </location>
</feature>
<sequence length="278" mass="31332">MPETRGSVRQRKKAAQEASEPVVEPTPAESSATEEDVEVIPEPKPKPTPKARLETEDEDHDGYTPWLDIVRVITFLLLASAGLSYLISSGESYTWGMKHPPKYMQVNWWKSHFAAPLSLTLEELAQFDGRNPEGPIYLAINGTIYDVSANRRTYGPGGSYNIFAGVDASRGFVTGCFKDDRTADLRGVEQMFIPLDDPAVDNKYTTAELAAIKAEERTEAERKVFEALEHWANFFARSDKYHKVGTVRREPDWLEKEPMKKLCDAAQQQRPKRKVPGQ</sequence>
<name>A0ABR2IHD6_9PEZI</name>
<dbReference type="InterPro" id="IPR036400">
    <property type="entry name" value="Cyt_B5-like_heme/steroid_sf"/>
</dbReference>
<keyword evidence="5" id="KW-1185">Reference proteome</keyword>